<evidence type="ECO:0000313" key="2">
    <source>
        <dbReference type="EMBL" id="BBD73347.1"/>
    </source>
</evidence>
<organism evidence="2 4">
    <name type="scientific">Sulfodiicoccus acidiphilus</name>
    <dbReference type="NCBI Taxonomy" id="1670455"/>
    <lineage>
        <taxon>Archaea</taxon>
        <taxon>Thermoproteota</taxon>
        <taxon>Thermoprotei</taxon>
        <taxon>Sulfolobales</taxon>
        <taxon>Sulfolobaceae</taxon>
        <taxon>Sulfodiicoccus</taxon>
    </lineage>
</organism>
<reference evidence="3" key="4">
    <citation type="submission" date="2020-09" db="EMBL/GenBank/DDBJ databases">
        <authorList>
            <person name="Sun Q."/>
            <person name="Ohkuma M."/>
        </authorList>
    </citation>
    <scope>NUCLEOTIDE SEQUENCE</scope>
    <source>
        <strain evidence="3">JCM 31740</strain>
    </source>
</reference>
<evidence type="ECO:0000313" key="4">
    <source>
        <dbReference type="Proteomes" id="UP000276741"/>
    </source>
</evidence>
<name>A0A348B595_9CREN</name>
<proteinExistence type="predicted"/>
<dbReference type="Proteomes" id="UP000276741">
    <property type="component" value="Chromosome"/>
</dbReference>
<dbReference type="EMBL" id="BMQS01000003">
    <property type="protein sequence ID" value="GGT88932.1"/>
    <property type="molecule type" value="Genomic_DNA"/>
</dbReference>
<dbReference type="Proteomes" id="UP000616143">
    <property type="component" value="Unassembled WGS sequence"/>
</dbReference>
<reference evidence="3" key="1">
    <citation type="journal article" date="2014" name="Int. J. Syst. Evol. Microbiol.">
        <title>Complete genome sequence of Corynebacterium casei LMG S-19264T (=DSM 44701T), isolated from a smear-ripened cheese.</title>
        <authorList>
            <consortium name="US DOE Joint Genome Institute (JGI-PGF)"/>
            <person name="Walter F."/>
            <person name="Albersmeier A."/>
            <person name="Kalinowski J."/>
            <person name="Ruckert C."/>
        </authorList>
    </citation>
    <scope>NUCLEOTIDE SEQUENCE</scope>
    <source>
        <strain evidence="3">JCM 31740</strain>
    </source>
</reference>
<protein>
    <submittedName>
        <fullName evidence="2">Uncharacterized protein</fullName>
    </submittedName>
</protein>
<feature type="compositionally biased region" description="Basic and acidic residues" evidence="1">
    <location>
        <begin position="9"/>
        <end position="28"/>
    </location>
</feature>
<sequence>MALHTCPRARCEDSEPKHNPIRGEKGGEEPSDPEGPHRFPQRFLDGPGGLLYGQEKLSLHPI</sequence>
<dbReference type="EMBL" id="AP018553">
    <property type="protein sequence ID" value="BBD73347.1"/>
    <property type="molecule type" value="Genomic_DNA"/>
</dbReference>
<gene>
    <name evidence="3" type="ORF">GCM10007116_03440</name>
    <name evidence="2" type="ORF">HS1genome_1736</name>
</gene>
<reference evidence="4" key="2">
    <citation type="submission" date="2018-04" db="EMBL/GenBank/DDBJ databases">
        <title>Complete genome sequence of Sulfodiicoccus acidiphilus strain HS-1.</title>
        <authorList>
            <person name="Sakai H.D."/>
            <person name="Kurosawa N."/>
        </authorList>
    </citation>
    <scope>NUCLEOTIDE SEQUENCE [LARGE SCALE GENOMIC DNA]</scope>
    <source>
        <strain evidence="4">HS-1</strain>
    </source>
</reference>
<accession>A0A348B595</accession>
<evidence type="ECO:0000256" key="1">
    <source>
        <dbReference type="SAM" id="MobiDB-lite"/>
    </source>
</evidence>
<feature type="region of interest" description="Disordered" evidence="1">
    <location>
        <begin position="1"/>
        <end position="62"/>
    </location>
</feature>
<evidence type="ECO:0000313" key="3">
    <source>
        <dbReference type="EMBL" id="GGT88932.1"/>
    </source>
</evidence>
<dbReference type="KEGG" id="sacd:HS1genome_1736"/>
<dbReference type="AlphaFoldDB" id="A0A348B595"/>
<reference evidence="2" key="3">
    <citation type="journal article" date="2019" name="BMC Res. Notes">
        <title>Complete genome sequence of the Sulfodiicoccus acidiphilus strain HS-1T, the first crenarchaeon that lacks polB3, isolated from an acidic hot spring in Ohwaku-dani, Hakone, Japan.</title>
        <authorList>
            <person name="Sakai H.D."/>
            <person name="Kurosawa N."/>
        </authorList>
    </citation>
    <scope>NUCLEOTIDE SEQUENCE</scope>
    <source>
        <strain evidence="2">HS-1</strain>
    </source>
</reference>
<keyword evidence="4" id="KW-1185">Reference proteome</keyword>